<feature type="region of interest" description="Disordered" evidence="1">
    <location>
        <begin position="55"/>
        <end position="80"/>
    </location>
</feature>
<protein>
    <submittedName>
        <fullName evidence="2">Uncharacterized protein</fullName>
    </submittedName>
</protein>
<feature type="non-terminal residue" evidence="2">
    <location>
        <position position="80"/>
    </location>
</feature>
<dbReference type="Proteomes" id="UP001519460">
    <property type="component" value="Unassembled WGS sequence"/>
</dbReference>
<name>A0ABD0JK13_9CAEN</name>
<reference evidence="2 3" key="1">
    <citation type="journal article" date="2023" name="Sci. Data">
        <title>Genome assembly of the Korean intertidal mud-creeper Batillaria attramentaria.</title>
        <authorList>
            <person name="Patra A.K."/>
            <person name="Ho P.T."/>
            <person name="Jun S."/>
            <person name="Lee S.J."/>
            <person name="Kim Y."/>
            <person name="Won Y.J."/>
        </authorList>
    </citation>
    <scope>NUCLEOTIDE SEQUENCE [LARGE SCALE GENOMIC DNA]</scope>
    <source>
        <strain evidence="2">Wonlab-2016</strain>
    </source>
</reference>
<sequence>MIWKTPGKVWPGMRERRKSTGMCEASQDCDHISLDDLHQCDSDCPLLTSGTCPNALGQASGNQGGRGSLGETKLRVKSRK</sequence>
<gene>
    <name evidence="2" type="ORF">BaRGS_00033747</name>
</gene>
<evidence type="ECO:0000313" key="2">
    <source>
        <dbReference type="EMBL" id="KAK7475000.1"/>
    </source>
</evidence>
<organism evidence="2 3">
    <name type="scientific">Batillaria attramentaria</name>
    <dbReference type="NCBI Taxonomy" id="370345"/>
    <lineage>
        <taxon>Eukaryota</taxon>
        <taxon>Metazoa</taxon>
        <taxon>Spiralia</taxon>
        <taxon>Lophotrochozoa</taxon>
        <taxon>Mollusca</taxon>
        <taxon>Gastropoda</taxon>
        <taxon>Caenogastropoda</taxon>
        <taxon>Sorbeoconcha</taxon>
        <taxon>Cerithioidea</taxon>
        <taxon>Batillariidae</taxon>
        <taxon>Batillaria</taxon>
    </lineage>
</organism>
<keyword evidence="3" id="KW-1185">Reference proteome</keyword>
<proteinExistence type="predicted"/>
<evidence type="ECO:0000256" key="1">
    <source>
        <dbReference type="SAM" id="MobiDB-lite"/>
    </source>
</evidence>
<dbReference type="AlphaFoldDB" id="A0ABD0JK13"/>
<comment type="caution">
    <text evidence="2">The sequence shown here is derived from an EMBL/GenBank/DDBJ whole genome shotgun (WGS) entry which is preliminary data.</text>
</comment>
<accession>A0ABD0JK13</accession>
<evidence type="ECO:0000313" key="3">
    <source>
        <dbReference type="Proteomes" id="UP001519460"/>
    </source>
</evidence>
<dbReference type="EMBL" id="JACVVK020000418">
    <property type="protein sequence ID" value="KAK7475000.1"/>
    <property type="molecule type" value="Genomic_DNA"/>
</dbReference>